<dbReference type="EMBL" id="AZBU02000004">
    <property type="protein sequence ID" value="TKR80445.1"/>
    <property type="molecule type" value="Genomic_DNA"/>
</dbReference>
<evidence type="ECO:0000313" key="3">
    <source>
        <dbReference type="Proteomes" id="UP000298663"/>
    </source>
</evidence>
<name>A0A4V6A2U5_STECR</name>
<gene>
    <name evidence="2" type="ORF">L596_014519</name>
</gene>
<feature type="chain" id="PRO_5020729023" description="Secreted protein" evidence="1">
    <location>
        <begin position="21"/>
        <end position="80"/>
    </location>
</feature>
<evidence type="ECO:0008006" key="4">
    <source>
        <dbReference type="Google" id="ProtNLM"/>
    </source>
</evidence>
<reference evidence="2 3" key="1">
    <citation type="journal article" date="2015" name="Genome Biol.">
        <title>Comparative genomics of Steinernema reveals deeply conserved gene regulatory networks.</title>
        <authorList>
            <person name="Dillman A.R."/>
            <person name="Macchietto M."/>
            <person name="Porter C.F."/>
            <person name="Rogers A."/>
            <person name="Williams B."/>
            <person name="Antoshechkin I."/>
            <person name="Lee M.M."/>
            <person name="Goodwin Z."/>
            <person name="Lu X."/>
            <person name="Lewis E.E."/>
            <person name="Goodrich-Blair H."/>
            <person name="Stock S.P."/>
            <person name="Adams B.J."/>
            <person name="Sternberg P.W."/>
            <person name="Mortazavi A."/>
        </authorList>
    </citation>
    <scope>NUCLEOTIDE SEQUENCE [LARGE SCALE GENOMIC DNA]</scope>
    <source>
        <strain evidence="2 3">ALL</strain>
    </source>
</reference>
<keyword evidence="1" id="KW-0732">Signal</keyword>
<accession>A0A4V6A2U5</accession>
<comment type="caution">
    <text evidence="2">The sequence shown here is derived from an EMBL/GenBank/DDBJ whole genome shotgun (WGS) entry which is preliminary data.</text>
</comment>
<keyword evidence="3" id="KW-1185">Reference proteome</keyword>
<sequence>MFTFNVLWFCLSVFRPIIQSGPFRKQIPPQDLGRALLKTARGVQLDRMRTGFGRFLHTGTNRILGSGGSSRKWKEDSKMG</sequence>
<proteinExistence type="predicted"/>
<evidence type="ECO:0000256" key="1">
    <source>
        <dbReference type="SAM" id="SignalP"/>
    </source>
</evidence>
<evidence type="ECO:0000313" key="2">
    <source>
        <dbReference type="EMBL" id="TKR80445.1"/>
    </source>
</evidence>
<organism evidence="2 3">
    <name type="scientific">Steinernema carpocapsae</name>
    <name type="common">Entomopathogenic nematode</name>
    <dbReference type="NCBI Taxonomy" id="34508"/>
    <lineage>
        <taxon>Eukaryota</taxon>
        <taxon>Metazoa</taxon>
        <taxon>Ecdysozoa</taxon>
        <taxon>Nematoda</taxon>
        <taxon>Chromadorea</taxon>
        <taxon>Rhabditida</taxon>
        <taxon>Tylenchina</taxon>
        <taxon>Panagrolaimomorpha</taxon>
        <taxon>Strongyloidoidea</taxon>
        <taxon>Steinernematidae</taxon>
        <taxon>Steinernema</taxon>
    </lineage>
</organism>
<protein>
    <recommendedName>
        <fullName evidence="4">Secreted protein</fullName>
    </recommendedName>
</protein>
<dbReference type="AlphaFoldDB" id="A0A4V6A2U5"/>
<dbReference type="Proteomes" id="UP000298663">
    <property type="component" value="Unassembled WGS sequence"/>
</dbReference>
<feature type="signal peptide" evidence="1">
    <location>
        <begin position="1"/>
        <end position="20"/>
    </location>
</feature>
<reference evidence="2 3" key="2">
    <citation type="journal article" date="2019" name="G3 (Bethesda)">
        <title>Hybrid Assembly of the Genome of the Entomopathogenic Nematode Steinernema carpocapsae Identifies the X-Chromosome.</title>
        <authorList>
            <person name="Serra L."/>
            <person name="Macchietto M."/>
            <person name="Macias-Munoz A."/>
            <person name="McGill C.J."/>
            <person name="Rodriguez I.M."/>
            <person name="Rodriguez B."/>
            <person name="Murad R."/>
            <person name="Mortazavi A."/>
        </authorList>
    </citation>
    <scope>NUCLEOTIDE SEQUENCE [LARGE SCALE GENOMIC DNA]</scope>
    <source>
        <strain evidence="2 3">ALL</strain>
    </source>
</reference>